<dbReference type="GO" id="GO:0003677">
    <property type="term" value="F:DNA binding"/>
    <property type="evidence" value="ECO:0007669"/>
    <property type="project" value="TreeGrafter"/>
</dbReference>
<evidence type="ECO:0000313" key="11">
    <source>
        <dbReference type="Proteomes" id="UP000272781"/>
    </source>
</evidence>
<keyword evidence="1 6" id="KW-0489">Methyltransferase</keyword>
<dbReference type="PROSITE" id="PS00094">
    <property type="entry name" value="C5_MTASE_1"/>
    <property type="match status" value="1"/>
</dbReference>
<reference evidence="12" key="1">
    <citation type="submission" date="2018-03" db="EMBL/GenBank/DDBJ databases">
        <title>A comparative analysis of the Nautiliaceae.</title>
        <authorList>
            <person name="Grosche A."/>
            <person name="Smedile F."/>
            <person name="Vetriani C."/>
        </authorList>
    </citation>
    <scope>NUCLEOTIDE SEQUENCE [LARGE SCALE GENOMIC DNA]</scope>
    <source>
        <strain evidence="12">TB6</strain>
    </source>
</reference>
<dbReference type="InterPro" id="IPR001525">
    <property type="entry name" value="C5_MeTfrase"/>
</dbReference>
<reference evidence="10 11" key="2">
    <citation type="submission" date="2018-11" db="EMBL/GenBank/DDBJ databases">
        <title>Genomic Encyclopedia of Type Strains, Phase IV (KMG-IV): sequencing the most valuable type-strain genomes for metagenomic binning, comparative biology and taxonomic classification.</title>
        <authorList>
            <person name="Goeker M."/>
        </authorList>
    </citation>
    <scope>NUCLEOTIDE SEQUENCE [LARGE SCALE GENOMIC DNA]</scope>
    <source>
        <strain evidence="10 11">DSM 27783</strain>
    </source>
</reference>
<proteinExistence type="inferred from homology"/>
<dbReference type="Gene3D" id="3.90.120.10">
    <property type="entry name" value="DNA Methylase, subunit A, domain 2"/>
    <property type="match status" value="1"/>
</dbReference>
<dbReference type="GO" id="GO:0009307">
    <property type="term" value="P:DNA restriction-modification system"/>
    <property type="evidence" value="ECO:0007669"/>
    <property type="project" value="UniProtKB-KW"/>
</dbReference>
<evidence type="ECO:0000313" key="12">
    <source>
        <dbReference type="Proteomes" id="UP000298805"/>
    </source>
</evidence>
<dbReference type="RefSeq" id="WP_123352595.1">
    <property type="nucleotide sequence ID" value="NZ_CP027432.2"/>
</dbReference>
<dbReference type="InterPro" id="IPR031303">
    <property type="entry name" value="C5_meth_CS"/>
</dbReference>
<dbReference type="PANTHER" id="PTHR10629:SF52">
    <property type="entry name" value="DNA (CYTOSINE-5)-METHYLTRANSFERASE 1"/>
    <property type="match status" value="1"/>
</dbReference>
<reference evidence="9" key="3">
    <citation type="submission" date="2019-06" db="EMBL/GenBank/DDBJ databases">
        <title>A comparative analysis of the Nautiliaceae.</title>
        <authorList>
            <person name="Grosche A."/>
            <person name="Smedile F."/>
            <person name="Vetriani C."/>
        </authorList>
    </citation>
    <scope>NUCLEOTIDE SEQUENCE</scope>
    <source>
        <strain evidence="9">TB6</strain>
    </source>
</reference>
<dbReference type="PANTHER" id="PTHR10629">
    <property type="entry name" value="CYTOSINE-SPECIFIC METHYLTRANSFERASE"/>
    <property type="match status" value="1"/>
</dbReference>
<dbReference type="PROSITE" id="PS00095">
    <property type="entry name" value="C5_MTASE_2"/>
    <property type="match status" value="1"/>
</dbReference>
<evidence type="ECO:0000256" key="8">
    <source>
        <dbReference type="RuleBase" id="RU000417"/>
    </source>
</evidence>
<evidence type="ECO:0000256" key="7">
    <source>
        <dbReference type="RuleBase" id="RU000416"/>
    </source>
</evidence>
<organism evidence="10 11">
    <name type="scientific">Caminibacter pacificus</name>
    <dbReference type="NCBI Taxonomy" id="1424653"/>
    <lineage>
        <taxon>Bacteria</taxon>
        <taxon>Pseudomonadati</taxon>
        <taxon>Campylobacterota</taxon>
        <taxon>Epsilonproteobacteria</taxon>
        <taxon>Nautiliales</taxon>
        <taxon>Nautiliaceae</taxon>
        <taxon>Caminibacter</taxon>
    </lineage>
</organism>
<dbReference type="InterPro" id="IPR018117">
    <property type="entry name" value="C5_DNA_meth_AS"/>
</dbReference>
<keyword evidence="2 6" id="KW-0808">Transferase</keyword>
<evidence type="ECO:0000313" key="10">
    <source>
        <dbReference type="EMBL" id="ROR40213.1"/>
    </source>
</evidence>
<dbReference type="AlphaFoldDB" id="A0AAJ4RD32"/>
<dbReference type="Proteomes" id="UP000272781">
    <property type="component" value="Unassembled WGS sequence"/>
</dbReference>
<dbReference type="GO" id="GO:0032259">
    <property type="term" value="P:methylation"/>
    <property type="evidence" value="ECO:0007669"/>
    <property type="project" value="UniProtKB-KW"/>
</dbReference>
<evidence type="ECO:0000256" key="3">
    <source>
        <dbReference type="ARBA" id="ARBA00022691"/>
    </source>
</evidence>
<comment type="similarity">
    <text evidence="6 7">Belongs to the class I-like SAM-binding methyltransferase superfamily. C5-methyltransferase family.</text>
</comment>
<dbReference type="EMBL" id="RJVK01000002">
    <property type="protein sequence ID" value="ROR40213.1"/>
    <property type="molecule type" value="Genomic_DNA"/>
</dbReference>
<dbReference type="InterPro" id="IPR050390">
    <property type="entry name" value="C5-Methyltransferase"/>
</dbReference>
<evidence type="ECO:0000256" key="2">
    <source>
        <dbReference type="ARBA" id="ARBA00022679"/>
    </source>
</evidence>
<dbReference type="EMBL" id="CP027432">
    <property type="protein sequence ID" value="QCI27608.1"/>
    <property type="molecule type" value="Genomic_DNA"/>
</dbReference>
<dbReference type="Gene3D" id="3.40.50.150">
    <property type="entry name" value="Vaccinia Virus protein VP39"/>
    <property type="match status" value="1"/>
</dbReference>
<dbReference type="GO" id="GO:0044027">
    <property type="term" value="P:negative regulation of gene expression via chromosomal CpG island methylation"/>
    <property type="evidence" value="ECO:0007669"/>
    <property type="project" value="TreeGrafter"/>
</dbReference>
<protein>
    <recommendedName>
        <fullName evidence="8">Cytosine-specific methyltransferase</fullName>
        <ecNumber evidence="8">2.1.1.37</ecNumber>
    </recommendedName>
</protein>
<evidence type="ECO:0000256" key="6">
    <source>
        <dbReference type="PROSITE-ProRule" id="PRU01016"/>
    </source>
</evidence>
<evidence type="ECO:0000256" key="4">
    <source>
        <dbReference type="ARBA" id="ARBA00022747"/>
    </source>
</evidence>
<keyword evidence="3 6" id="KW-0949">S-adenosyl-L-methionine</keyword>
<evidence type="ECO:0000313" key="9">
    <source>
        <dbReference type="EMBL" id="QCI27608.1"/>
    </source>
</evidence>
<dbReference type="PROSITE" id="PS51679">
    <property type="entry name" value="SAM_MT_C5"/>
    <property type="match status" value="1"/>
</dbReference>
<keyword evidence="12" id="KW-1185">Reference proteome</keyword>
<dbReference type="PRINTS" id="PR00105">
    <property type="entry name" value="C5METTRFRASE"/>
</dbReference>
<comment type="catalytic activity">
    <reaction evidence="5 8">
        <text>a 2'-deoxycytidine in DNA + S-adenosyl-L-methionine = a 5-methyl-2'-deoxycytidine in DNA + S-adenosyl-L-homocysteine + H(+)</text>
        <dbReference type="Rhea" id="RHEA:13681"/>
        <dbReference type="Rhea" id="RHEA-COMP:11369"/>
        <dbReference type="Rhea" id="RHEA-COMP:11370"/>
        <dbReference type="ChEBI" id="CHEBI:15378"/>
        <dbReference type="ChEBI" id="CHEBI:57856"/>
        <dbReference type="ChEBI" id="CHEBI:59789"/>
        <dbReference type="ChEBI" id="CHEBI:85452"/>
        <dbReference type="ChEBI" id="CHEBI:85454"/>
        <dbReference type="EC" id="2.1.1.37"/>
    </reaction>
</comment>
<gene>
    <name evidence="9" type="ORF">C6V80_01110</name>
    <name evidence="10" type="ORF">EDC58_1201</name>
</gene>
<dbReference type="SUPFAM" id="SSF53335">
    <property type="entry name" value="S-adenosyl-L-methionine-dependent methyltransferases"/>
    <property type="match status" value="1"/>
</dbReference>
<dbReference type="Proteomes" id="UP000298805">
    <property type="component" value="Chromosome"/>
</dbReference>
<dbReference type="EC" id="2.1.1.37" evidence="8"/>
<keyword evidence="4" id="KW-0680">Restriction system</keyword>
<evidence type="ECO:0000256" key="5">
    <source>
        <dbReference type="ARBA" id="ARBA00047422"/>
    </source>
</evidence>
<dbReference type="NCBIfam" id="TIGR00675">
    <property type="entry name" value="dcm"/>
    <property type="match status" value="1"/>
</dbReference>
<accession>A0AAJ4RD32</accession>
<dbReference type="InterPro" id="IPR029063">
    <property type="entry name" value="SAM-dependent_MTases_sf"/>
</dbReference>
<dbReference type="GO" id="GO:0003886">
    <property type="term" value="F:DNA (cytosine-5-)-methyltransferase activity"/>
    <property type="evidence" value="ECO:0007669"/>
    <property type="project" value="UniProtKB-EC"/>
</dbReference>
<evidence type="ECO:0000256" key="1">
    <source>
        <dbReference type="ARBA" id="ARBA00022603"/>
    </source>
</evidence>
<sequence length="394" mass="46009">MAYGFIDLFAGAGGFAEGFYQTNFKALAHIEIDKYACQTLRKRMEFYGYSKEDVTKRVLEEDITNPEIHDKLQKVINDDTVDVIIGGPPCQSFSSLGKARDKHGMKCDYRNYLYENYIKILNFFKPKFFVFENVTGILSTKINGKYIIKDIFKDMKQNYNILENKKILTLNAKDFGIPQERKRVIIIGVRKDLKIKVENIYKDLNNIAKHKKNTTVQDAIADLPKLKPGEGEECIVHTIKKWNHYLKLIRKKKTMKLCHHVARNHNELDQERYKIMAKEKITLFELYEKYPHLKHEKNRLFNNSYAVQFYDAPSKTIIAHLSKDGNQFIHPDFTQSRTLTPREAARLQSFPDDFVFPCSMTQQFKQIGNAVPPLLAKYIAIVIKKYLRKIDKGF</sequence>
<dbReference type="Pfam" id="PF00145">
    <property type="entry name" value="DNA_methylase"/>
    <property type="match status" value="1"/>
</dbReference>
<name>A0AAJ4RD32_9BACT</name>
<feature type="active site" evidence="6">
    <location>
        <position position="90"/>
    </location>
</feature>